<accession>Q11LV6</accession>
<dbReference type="eggNOG" id="ENOG502ZF53">
    <property type="taxonomic scope" value="Bacteria"/>
</dbReference>
<dbReference type="KEGG" id="mes:Meso_0214"/>
<evidence type="ECO:0000313" key="1">
    <source>
        <dbReference type="EMBL" id="ABG61619.1"/>
    </source>
</evidence>
<dbReference type="EMBL" id="CP000390">
    <property type="protein sequence ID" value="ABG61619.1"/>
    <property type="molecule type" value="Genomic_DNA"/>
</dbReference>
<name>Q11LV6_CHESB</name>
<reference evidence="1" key="1">
    <citation type="submission" date="2006-06" db="EMBL/GenBank/DDBJ databases">
        <title>Complete sequence of chromosome of Chelativorans sp. BNC1.</title>
        <authorList>
            <consortium name="US DOE Joint Genome Institute"/>
            <person name="Copeland A."/>
            <person name="Lucas S."/>
            <person name="Lapidus A."/>
            <person name="Barry K."/>
            <person name="Detter J.C."/>
            <person name="Glavina del Rio T."/>
            <person name="Hammon N."/>
            <person name="Israni S."/>
            <person name="Dalin E."/>
            <person name="Tice H."/>
            <person name="Pitluck S."/>
            <person name="Chertkov O."/>
            <person name="Brettin T."/>
            <person name="Bruce D."/>
            <person name="Han C."/>
            <person name="Tapia R."/>
            <person name="Gilna P."/>
            <person name="Schmutz J."/>
            <person name="Larimer F."/>
            <person name="Land M."/>
            <person name="Hauser L."/>
            <person name="Kyrpides N."/>
            <person name="Mikhailova N."/>
            <person name="Richardson P."/>
        </authorList>
    </citation>
    <scope>NUCLEOTIDE SEQUENCE</scope>
    <source>
        <strain evidence="1">BNC1</strain>
    </source>
</reference>
<gene>
    <name evidence="1" type="ordered locus">Meso_0214</name>
</gene>
<dbReference type="HOGENOM" id="CLU_1999827_0_0_5"/>
<protein>
    <submittedName>
        <fullName evidence="1">Uncharacterized protein</fullName>
    </submittedName>
</protein>
<dbReference type="STRING" id="266779.Meso_0214"/>
<organism evidence="1">
    <name type="scientific">Chelativorans sp. (strain BNC1)</name>
    <dbReference type="NCBI Taxonomy" id="266779"/>
    <lineage>
        <taxon>Bacteria</taxon>
        <taxon>Pseudomonadati</taxon>
        <taxon>Pseudomonadota</taxon>
        <taxon>Alphaproteobacteria</taxon>
        <taxon>Hyphomicrobiales</taxon>
        <taxon>Phyllobacteriaceae</taxon>
        <taxon>Chelativorans</taxon>
    </lineage>
</organism>
<proteinExistence type="predicted"/>
<dbReference type="OrthoDB" id="8116332at2"/>
<dbReference type="AlphaFoldDB" id="Q11LV6"/>
<sequence>MSDKRLEGSDKMSVEVVSQARGMADFIIRSEHRGPGDTVEAAIHRAARNYGVPAQWLHRLRYRHRSLRDLPASAFLSLVNACQRASETAEKAYQYEKALADARNSKLAGLASALAGEEAEGSLK</sequence>